<evidence type="ECO:0000313" key="1">
    <source>
        <dbReference type="EMBL" id="KAK0161612.1"/>
    </source>
</evidence>
<evidence type="ECO:0000313" key="2">
    <source>
        <dbReference type="Proteomes" id="UP001168972"/>
    </source>
</evidence>
<dbReference type="Proteomes" id="UP001168972">
    <property type="component" value="Unassembled WGS sequence"/>
</dbReference>
<proteinExistence type="predicted"/>
<protein>
    <submittedName>
        <fullName evidence="1">Uncharacterized protein</fullName>
    </submittedName>
</protein>
<dbReference type="AlphaFoldDB" id="A0AA39F297"/>
<reference evidence="1" key="1">
    <citation type="journal article" date="2023" name="bioRxiv">
        <title>Scaffold-level genome assemblies of two parasitoid biocontrol wasps reveal the parthenogenesis mechanism and an associated novel virus.</title>
        <authorList>
            <person name="Inwood S."/>
            <person name="Skelly J."/>
            <person name="Guhlin J."/>
            <person name="Harrop T."/>
            <person name="Goldson S."/>
            <person name="Dearden P."/>
        </authorList>
    </citation>
    <scope>NUCLEOTIDE SEQUENCE</scope>
    <source>
        <strain evidence="1">Lincoln</strain>
        <tissue evidence="1">Whole body</tissue>
    </source>
</reference>
<keyword evidence="2" id="KW-1185">Reference proteome</keyword>
<sequence length="180" mass="20347">MGISEANSCIFIFWTPKGMQSINILDCENFECIEIDSDELKSGSGDTYLKSLNLLDCCNICAIAWNHVSQDNIRNCWKSLIPSEEHTISTHQIQSVNAEDLYHSLKISSTYEGLTLEHISEWLYIDADENGWKLRLAKDPALAENTTGDFSQYFLVVCNIIISVKWGGIPCTRDALNFWA</sequence>
<accession>A0AA39F297</accession>
<organism evidence="1 2">
    <name type="scientific">Microctonus hyperodae</name>
    <name type="common">Parasitoid wasp</name>
    <dbReference type="NCBI Taxonomy" id="165561"/>
    <lineage>
        <taxon>Eukaryota</taxon>
        <taxon>Metazoa</taxon>
        <taxon>Ecdysozoa</taxon>
        <taxon>Arthropoda</taxon>
        <taxon>Hexapoda</taxon>
        <taxon>Insecta</taxon>
        <taxon>Pterygota</taxon>
        <taxon>Neoptera</taxon>
        <taxon>Endopterygota</taxon>
        <taxon>Hymenoptera</taxon>
        <taxon>Apocrita</taxon>
        <taxon>Ichneumonoidea</taxon>
        <taxon>Braconidae</taxon>
        <taxon>Euphorinae</taxon>
        <taxon>Microctonus</taxon>
    </lineage>
</organism>
<reference evidence="1" key="2">
    <citation type="submission" date="2023-03" db="EMBL/GenBank/DDBJ databases">
        <authorList>
            <person name="Inwood S.N."/>
            <person name="Skelly J.G."/>
            <person name="Guhlin J."/>
            <person name="Harrop T.W.R."/>
            <person name="Goldson S.G."/>
            <person name="Dearden P.K."/>
        </authorList>
    </citation>
    <scope>NUCLEOTIDE SEQUENCE</scope>
    <source>
        <strain evidence="1">Lincoln</strain>
        <tissue evidence="1">Whole body</tissue>
    </source>
</reference>
<comment type="caution">
    <text evidence="1">The sequence shown here is derived from an EMBL/GenBank/DDBJ whole genome shotgun (WGS) entry which is preliminary data.</text>
</comment>
<name>A0AA39F297_MICHY</name>
<dbReference type="EMBL" id="JAQQBR010001835">
    <property type="protein sequence ID" value="KAK0161612.1"/>
    <property type="molecule type" value="Genomic_DNA"/>
</dbReference>
<gene>
    <name evidence="1" type="ORF">PV327_010067</name>
</gene>